<dbReference type="InterPro" id="IPR026838">
    <property type="entry name" value="YheC/D"/>
</dbReference>
<comment type="caution">
    <text evidence="1">The sequence shown here is derived from an EMBL/GenBank/DDBJ whole genome shotgun (WGS) entry which is preliminary data.</text>
</comment>
<dbReference type="EMBL" id="JXAL01000012">
    <property type="protein sequence ID" value="KIL36329.1"/>
    <property type="molecule type" value="Genomic_DNA"/>
</dbReference>
<protein>
    <submittedName>
        <fullName evidence="1">Endospore coat-associated protein</fullName>
    </submittedName>
</protein>
<dbReference type="Proteomes" id="UP000054526">
    <property type="component" value="Unassembled WGS sequence"/>
</dbReference>
<evidence type="ECO:0000313" key="2">
    <source>
        <dbReference type="Proteomes" id="UP000054526"/>
    </source>
</evidence>
<reference evidence="1 2" key="1">
    <citation type="submission" date="2014-12" db="EMBL/GenBank/DDBJ databases">
        <title>Draft genome sequence of Cohnella kolymensis strain B-2846.</title>
        <authorList>
            <person name="Karlyshev A.V."/>
            <person name="Kudryashova E.B."/>
        </authorList>
    </citation>
    <scope>NUCLEOTIDE SEQUENCE [LARGE SCALE GENOMIC DNA]</scope>
    <source>
        <strain evidence="1 2">VKM B-2846</strain>
    </source>
</reference>
<keyword evidence="2" id="KW-1185">Reference proteome</keyword>
<name>A0ABR5A5J9_9BACL</name>
<accession>A0ABR5A5J9</accession>
<dbReference type="SUPFAM" id="SSF56059">
    <property type="entry name" value="Glutathione synthetase ATP-binding domain-like"/>
    <property type="match status" value="1"/>
</dbReference>
<proteinExistence type="predicted"/>
<dbReference type="Gene3D" id="3.30.470.20">
    <property type="entry name" value="ATP-grasp fold, B domain"/>
    <property type="match status" value="1"/>
</dbReference>
<organism evidence="1 2">
    <name type="scientific">Cohnella kolymensis</name>
    <dbReference type="NCBI Taxonomy" id="1590652"/>
    <lineage>
        <taxon>Bacteria</taxon>
        <taxon>Bacillati</taxon>
        <taxon>Bacillota</taxon>
        <taxon>Bacilli</taxon>
        <taxon>Bacillales</taxon>
        <taxon>Paenibacillaceae</taxon>
        <taxon>Cohnella</taxon>
    </lineage>
</organism>
<evidence type="ECO:0000313" key="1">
    <source>
        <dbReference type="EMBL" id="KIL36329.1"/>
    </source>
</evidence>
<sequence>MPIQRVRSKLAKTKPLVGDPVLHEFVPDTRAFNRGNVQQMLDKYEMIYVKPVRGTFGKGVIRVKKKGRASRPYRFQSGLRKYRFGSFDYMYRKLLALKQRKAYLTQQGIHLLKHGGRRFDLRIMVQKNPRSFWETTGIIGRLAHPGKVVTNYHSGGTPLPIDKLLSNHMSSEEILDFQKQLQTLGVNVAKVLEKRFPRLKEIGVDAAIDQNKKLWILEVNTLPDPFLFRKLRNPDIFRRMYAYAVSYGRFPIKRRRKM</sequence>
<gene>
    <name evidence="1" type="ORF">SD71_08315</name>
</gene>
<dbReference type="Pfam" id="PF14398">
    <property type="entry name" value="ATPgrasp_YheCD"/>
    <property type="match status" value="1"/>
</dbReference>